<evidence type="ECO:0000313" key="2">
    <source>
        <dbReference type="EMBL" id="CAD6995122.1"/>
    </source>
</evidence>
<gene>
    <name evidence="2" type="ORF">CCAP1982_LOCUS3844</name>
</gene>
<sequence length="112" mass="12462">MATIALHFSAFLAECLCVFVYGDNSSNNKVSCADMPQQPQQQQLSQCSKQQLMLCARAPLTPTNTTNIFPRHSLPMEVEVDEDVDMMTVWLCPSLSMLPQMLHLKTVGISTL</sequence>
<evidence type="ECO:0000256" key="1">
    <source>
        <dbReference type="SAM" id="SignalP"/>
    </source>
</evidence>
<protein>
    <submittedName>
        <fullName evidence="2">(Mediterranean fruit fly) hypothetical protein</fullName>
    </submittedName>
</protein>
<reference evidence="2" key="1">
    <citation type="submission" date="2020-11" db="EMBL/GenBank/DDBJ databases">
        <authorList>
            <person name="Whitehead M."/>
        </authorList>
    </citation>
    <scope>NUCLEOTIDE SEQUENCE</scope>
    <source>
        <strain evidence="2">EGII</strain>
    </source>
</reference>
<dbReference type="AlphaFoldDB" id="A0A811U788"/>
<evidence type="ECO:0000313" key="3">
    <source>
        <dbReference type="Proteomes" id="UP000606786"/>
    </source>
</evidence>
<comment type="caution">
    <text evidence="2">The sequence shown here is derived from an EMBL/GenBank/DDBJ whole genome shotgun (WGS) entry which is preliminary data.</text>
</comment>
<dbReference type="EMBL" id="CAJHJT010000001">
    <property type="protein sequence ID" value="CAD6995122.1"/>
    <property type="molecule type" value="Genomic_DNA"/>
</dbReference>
<keyword evidence="3" id="KW-1185">Reference proteome</keyword>
<dbReference type="Proteomes" id="UP000606786">
    <property type="component" value="Unassembled WGS sequence"/>
</dbReference>
<feature type="signal peptide" evidence="1">
    <location>
        <begin position="1"/>
        <end position="17"/>
    </location>
</feature>
<organism evidence="2 3">
    <name type="scientific">Ceratitis capitata</name>
    <name type="common">Mediterranean fruit fly</name>
    <name type="synonym">Tephritis capitata</name>
    <dbReference type="NCBI Taxonomy" id="7213"/>
    <lineage>
        <taxon>Eukaryota</taxon>
        <taxon>Metazoa</taxon>
        <taxon>Ecdysozoa</taxon>
        <taxon>Arthropoda</taxon>
        <taxon>Hexapoda</taxon>
        <taxon>Insecta</taxon>
        <taxon>Pterygota</taxon>
        <taxon>Neoptera</taxon>
        <taxon>Endopterygota</taxon>
        <taxon>Diptera</taxon>
        <taxon>Brachycera</taxon>
        <taxon>Muscomorpha</taxon>
        <taxon>Tephritoidea</taxon>
        <taxon>Tephritidae</taxon>
        <taxon>Ceratitis</taxon>
        <taxon>Ceratitis</taxon>
    </lineage>
</organism>
<accession>A0A811U788</accession>
<keyword evidence="1" id="KW-0732">Signal</keyword>
<feature type="chain" id="PRO_5032388977" evidence="1">
    <location>
        <begin position="18"/>
        <end position="112"/>
    </location>
</feature>
<name>A0A811U788_CERCA</name>
<proteinExistence type="predicted"/>